<accession>A0A9C9ELW9</accession>
<feature type="domain" description="Calcineurin-like phosphoesterase" evidence="7">
    <location>
        <begin position="4"/>
        <end position="193"/>
    </location>
</feature>
<dbReference type="GO" id="GO:0008758">
    <property type="term" value="F:UDP-2,3-diacylglucosamine hydrolase activity"/>
    <property type="evidence" value="ECO:0007669"/>
    <property type="project" value="TreeGrafter"/>
</dbReference>
<dbReference type="InterPro" id="IPR029052">
    <property type="entry name" value="Metallo-depent_PP-like"/>
</dbReference>
<dbReference type="Proteomes" id="UP000885826">
    <property type="component" value="Unassembled WGS sequence"/>
</dbReference>
<dbReference type="Pfam" id="PF00149">
    <property type="entry name" value="Metallophos"/>
    <property type="match status" value="1"/>
</dbReference>
<name>A0A9C9ELW9_UNCW3</name>
<evidence type="ECO:0000256" key="3">
    <source>
        <dbReference type="ARBA" id="ARBA00022723"/>
    </source>
</evidence>
<organism evidence="8 9">
    <name type="scientific">candidate division WOR-3 bacterium</name>
    <dbReference type="NCBI Taxonomy" id="2052148"/>
    <lineage>
        <taxon>Bacteria</taxon>
        <taxon>Bacteria division WOR-3</taxon>
    </lineage>
</organism>
<dbReference type="PANTHER" id="PTHR34990:SF1">
    <property type="entry name" value="UDP-2,3-DIACYLGLUCOSAMINE HYDROLASE"/>
    <property type="match status" value="1"/>
</dbReference>
<evidence type="ECO:0000313" key="9">
    <source>
        <dbReference type="Proteomes" id="UP000885826"/>
    </source>
</evidence>
<evidence type="ECO:0000256" key="6">
    <source>
        <dbReference type="ARBA" id="ARBA00023211"/>
    </source>
</evidence>
<reference evidence="8" key="1">
    <citation type="journal article" date="2020" name="mSystems">
        <title>Genome- and Community-Level Interaction Insights into Carbon Utilization and Element Cycling Functions of Hydrothermarchaeota in Hydrothermal Sediment.</title>
        <authorList>
            <person name="Zhou Z."/>
            <person name="Liu Y."/>
            <person name="Xu W."/>
            <person name="Pan J."/>
            <person name="Luo Z.H."/>
            <person name="Li M."/>
        </authorList>
    </citation>
    <scope>NUCLEOTIDE SEQUENCE</scope>
    <source>
        <strain evidence="8">HyVt-388</strain>
    </source>
</reference>
<evidence type="ECO:0000256" key="5">
    <source>
        <dbReference type="ARBA" id="ARBA00023136"/>
    </source>
</evidence>
<dbReference type="InterPro" id="IPR043461">
    <property type="entry name" value="LpxH-like"/>
</dbReference>
<dbReference type="CDD" id="cd07398">
    <property type="entry name" value="MPP_YbbF-LpxH"/>
    <property type="match status" value="1"/>
</dbReference>
<comment type="caution">
    <text evidence="8">The sequence shown here is derived from an EMBL/GenBank/DDBJ whole genome shotgun (WGS) entry which is preliminary data.</text>
</comment>
<keyword evidence="4" id="KW-0378">Hydrolase</keyword>
<protein>
    <submittedName>
        <fullName evidence="8">UDP-2,3-diacylglucosamine diphosphatase</fullName>
    </submittedName>
</protein>
<dbReference type="GO" id="GO:0016020">
    <property type="term" value="C:membrane"/>
    <property type="evidence" value="ECO:0007669"/>
    <property type="project" value="GOC"/>
</dbReference>
<dbReference type="EMBL" id="DRIG01000031">
    <property type="protein sequence ID" value="HEC78062.1"/>
    <property type="molecule type" value="Genomic_DNA"/>
</dbReference>
<dbReference type="Gene3D" id="3.60.21.10">
    <property type="match status" value="1"/>
</dbReference>
<dbReference type="GO" id="GO:0009245">
    <property type="term" value="P:lipid A biosynthetic process"/>
    <property type="evidence" value="ECO:0007669"/>
    <property type="project" value="TreeGrafter"/>
</dbReference>
<keyword evidence="5" id="KW-0472">Membrane</keyword>
<evidence type="ECO:0000256" key="2">
    <source>
        <dbReference type="ARBA" id="ARBA00022519"/>
    </source>
</evidence>
<keyword evidence="1" id="KW-1003">Cell membrane</keyword>
<evidence type="ECO:0000256" key="1">
    <source>
        <dbReference type="ARBA" id="ARBA00022475"/>
    </source>
</evidence>
<evidence type="ECO:0000313" key="8">
    <source>
        <dbReference type="EMBL" id="HEC78062.1"/>
    </source>
</evidence>
<keyword evidence="6" id="KW-0464">Manganese</keyword>
<dbReference type="SUPFAM" id="SSF56300">
    <property type="entry name" value="Metallo-dependent phosphatases"/>
    <property type="match status" value="1"/>
</dbReference>
<proteinExistence type="predicted"/>
<keyword evidence="2" id="KW-0997">Cell inner membrane</keyword>
<evidence type="ECO:0000256" key="4">
    <source>
        <dbReference type="ARBA" id="ARBA00022801"/>
    </source>
</evidence>
<gene>
    <name evidence="8" type="ORF">ENI34_02845</name>
</gene>
<dbReference type="GO" id="GO:0046872">
    <property type="term" value="F:metal ion binding"/>
    <property type="evidence" value="ECO:0007669"/>
    <property type="project" value="UniProtKB-KW"/>
</dbReference>
<sequence>MHIFISDAHIRTDNSYRAKMLLAFLREFESKISSLFILGDMFEFWFEYNIVFPKHYFKTLASLYNLIQNKKPVHYILGNHEVTIGNFFKNFGFIIHKNSALLDIDGKKVFLCHGHRLDRRIWTVLWEHILNSRINHKLYTLLHPDIGVFLAQGIAYLSRKQRRSPNAARLLENYARTQLQNCDIVFLGHSHIPVFKKFPHNKYYVNTGDWIDHFSYGVIDRGKVSLEYYKHRV</sequence>
<dbReference type="InterPro" id="IPR004843">
    <property type="entry name" value="Calcineurin-like_PHP"/>
</dbReference>
<dbReference type="AlphaFoldDB" id="A0A9C9ELW9"/>
<keyword evidence="3" id="KW-0479">Metal-binding</keyword>
<dbReference type="PANTHER" id="PTHR34990">
    <property type="entry name" value="UDP-2,3-DIACYLGLUCOSAMINE HYDROLASE-RELATED"/>
    <property type="match status" value="1"/>
</dbReference>
<evidence type="ECO:0000259" key="7">
    <source>
        <dbReference type="Pfam" id="PF00149"/>
    </source>
</evidence>